<evidence type="ECO:0000313" key="2">
    <source>
        <dbReference type="Proteomes" id="UP000290253"/>
    </source>
</evidence>
<dbReference type="EMBL" id="SDMK01000004">
    <property type="protein sequence ID" value="RXS93825.1"/>
    <property type="molecule type" value="Genomic_DNA"/>
</dbReference>
<dbReference type="Proteomes" id="UP000290253">
    <property type="component" value="Unassembled WGS sequence"/>
</dbReference>
<protein>
    <submittedName>
        <fullName evidence="1">Uncharacterized protein</fullName>
    </submittedName>
</protein>
<comment type="caution">
    <text evidence="1">The sequence shown here is derived from an EMBL/GenBank/DDBJ whole genome shotgun (WGS) entry which is preliminary data.</text>
</comment>
<proteinExistence type="predicted"/>
<evidence type="ECO:0000313" key="1">
    <source>
        <dbReference type="EMBL" id="RXS93825.1"/>
    </source>
</evidence>
<organism evidence="1 2">
    <name type="scientific">Silvibacterium dinghuense</name>
    <dbReference type="NCBI Taxonomy" id="1560006"/>
    <lineage>
        <taxon>Bacteria</taxon>
        <taxon>Pseudomonadati</taxon>
        <taxon>Acidobacteriota</taxon>
        <taxon>Terriglobia</taxon>
        <taxon>Terriglobales</taxon>
        <taxon>Acidobacteriaceae</taxon>
        <taxon>Silvibacterium</taxon>
    </lineage>
</organism>
<sequence>MPSDTRQPNSSDIECSCLFYSYKNLFFFFWSAPMHRSLTRTLTLFGILAAAASALHAQDSFLDHWQARVNSTQAEQPHWVTPLVTVTPRLEQEFRTDFVRQVTPTHLDTWNYGNGKGLELIPTRHIELIFNVPPYIQHNSPSIKTKDGFGDVSFLLKYRFLASNEEKHNYILTAFVGGSLPTGSYSNGSTDASVSPTLAAGKGIGKFDIQSTIGTTLPVANGEKIGRPVLWNNALQWKANPHWWPEVEFNSTWYHAGDNDGKMQNFVTPGIVGRFPLHHRIGLTMGAGMQIATSSFHSYDHGLVFTARMPF</sequence>
<reference evidence="1 2" key="1">
    <citation type="journal article" date="2016" name="Int. J. Syst. Evol. Microbiol.">
        <title>Acidipila dinghuensis sp. nov., an acidobacterium isolated from forest soil.</title>
        <authorList>
            <person name="Jiang Y.W."/>
            <person name="Wang J."/>
            <person name="Chen M.H."/>
            <person name="Lv Y.Y."/>
            <person name="Qiu L.H."/>
        </authorList>
    </citation>
    <scope>NUCLEOTIDE SEQUENCE [LARGE SCALE GENOMIC DNA]</scope>
    <source>
        <strain evidence="1 2">DHOF10</strain>
    </source>
</reference>
<gene>
    <name evidence="1" type="ORF">ESZ00_17450</name>
</gene>
<name>A0A4Q1SA74_9BACT</name>
<accession>A0A4Q1SA74</accession>
<dbReference type="OrthoDB" id="7261515at2"/>
<dbReference type="AlphaFoldDB" id="A0A4Q1SA74"/>
<keyword evidence="2" id="KW-1185">Reference proteome</keyword>